<organism evidence="1">
    <name type="scientific">uncultured Caudovirales phage</name>
    <dbReference type="NCBI Taxonomy" id="2100421"/>
    <lineage>
        <taxon>Viruses</taxon>
        <taxon>Duplodnaviria</taxon>
        <taxon>Heunggongvirae</taxon>
        <taxon>Uroviricota</taxon>
        <taxon>Caudoviricetes</taxon>
        <taxon>Peduoviridae</taxon>
        <taxon>Maltschvirus</taxon>
        <taxon>Maltschvirus maltsch</taxon>
    </lineage>
</organism>
<gene>
    <name evidence="1" type="ORF">UFOVP840_44</name>
</gene>
<dbReference type="EMBL" id="LR796785">
    <property type="protein sequence ID" value="CAB4166645.1"/>
    <property type="molecule type" value="Genomic_DNA"/>
</dbReference>
<evidence type="ECO:0000313" key="1">
    <source>
        <dbReference type="EMBL" id="CAB4166645.1"/>
    </source>
</evidence>
<sequence length="92" mass="10710">MTDLYLKFASEQEAEPFLYDFVDVDGALEKQPKYLNTDVLGTLYNVDNTDPENPVYTPLDGWHVNLRVGDYDPLLDAFRVNPEPMVWRRVWG</sequence>
<name>A0A6J5PC21_9CAUD</name>
<reference evidence="1" key="1">
    <citation type="submission" date="2020-04" db="EMBL/GenBank/DDBJ databases">
        <authorList>
            <person name="Chiriac C."/>
            <person name="Salcher M."/>
            <person name="Ghai R."/>
            <person name="Kavagutti S V."/>
        </authorList>
    </citation>
    <scope>NUCLEOTIDE SEQUENCE</scope>
</reference>
<proteinExistence type="predicted"/>
<protein>
    <submittedName>
        <fullName evidence="1">Uncharacterized protein</fullName>
    </submittedName>
</protein>
<accession>A0A6J5PC21</accession>